<name>A0ABT3V1M4_9ACTN</name>
<proteinExistence type="predicted"/>
<keyword evidence="3" id="KW-1185">Reference proteome</keyword>
<gene>
    <name evidence="2" type="ORF">K3769_11900</name>
</gene>
<dbReference type="EMBL" id="JAIFZO010000002">
    <property type="protein sequence ID" value="MCX4233471.1"/>
    <property type="molecule type" value="Genomic_DNA"/>
</dbReference>
<dbReference type="Proteomes" id="UP001165590">
    <property type="component" value="Unassembled WGS sequence"/>
</dbReference>
<evidence type="ECO:0000313" key="3">
    <source>
        <dbReference type="Proteomes" id="UP001165590"/>
    </source>
</evidence>
<feature type="region of interest" description="Disordered" evidence="1">
    <location>
        <begin position="24"/>
        <end position="52"/>
    </location>
</feature>
<evidence type="ECO:0000313" key="2">
    <source>
        <dbReference type="EMBL" id="MCX4233471.1"/>
    </source>
</evidence>
<protein>
    <recommendedName>
        <fullName evidence="4">Tox-PL domain-containing protein</fullName>
    </recommendedName>
</protein>
<dbReference type="RefSeq" id="WP_267026409.1">
    <property type="nucleotide sequence ID" value="NZ_JAIFZO010000002.1"/>
</dbReference>
<evidence type="ECO:0008006" key="4">
    <source>
        <dbReference type="Google" id="ProtNLM"/>
    </source>
</evidence>
<accession>A0ABT3V1M4</accession>
<evidence type="ECO:0000256" key="1">
    <source>
        <dbReference type="SAM" id="MobiDB-lite"/>
    </source>
</evidence>
<comment type="caution">
    <text evidence="2">The sequence shown here is derived from an EMBL/GenBank/DDBJ whole genome shotgun (WGS) entry which is preliminary data.</text>
</comment>
<organism evidence="2 3">
    <name type="scientific">Streptomyces ortus</name>
    <dbReference type="NCBI Taxonomy" id="2867268"/>
    <lineage>
        <taxon>Bacteria</taxon>
        <taxon>Bacillati</taxon>
        <taxon>Actinomycetota</taxon>
        <taxon>Actinomycetes</taxon>
        <taxon>Kitasatosporales</taxon>
        <taxon>Streptomycetaceae</taxon>
        <taxon>Streptomyces</taxon>
    </lineage>
</organism>
<sequence length="192" mass="20834">MDRIPAAPSSQRLLEHRRHPQAAYISGQPGHRLRVRQRRPGQDPGHSKATNYGYLPQIATDTDGSGALIADYHADPSGNCPTCIGAGIGAVVSGGVYAFQYQDDFDWGDFAVATGKGAVEEHGRSRISMDAGLVISAAHLKSIRNIFKLSLADVKPLVNKMRSEGFWVTYVESEYLVAQLKSAGLHMTFEHG</sequence>
<reference evidence="2" key="1">
    <citation type="journal article" date="2022" name="bioRxiv">
        <title>Discovery and biosynthetic assessment of Streptomyces ortus sp nov. isolated from a deep-sea sponge.</title>
        <authorList>
            <person name="Williams S.E."/>
        </authorList>
    </citation>
    <scope>NUCLEOTIDE SEQUENCE</scope>
    <source>
        <strain evidence="2">A15ISP2-DRY2</strain>
    </source>
</reference>